<feature type="chain" id="PRO_5026056422" description="RxLR effector protein" evidence="2">
    <location>
        <begin position="30"/>
        <end position="63"/>
    </location>
</feature>
<reference evidence="3 4" key="1">
    <citation type="submission" date="2018-09" db="EMBL/GenBank/DDBJ databases">
        <title>Genomic investigation of the strawberry pathogen Phytophthora fragariae indicates pathogenicity is determined by transcriptional variation in three key races.</title>
        <authorList>
            <person name="Adams T.M."/>
            <person name="Armitage A.D."/>
            <person name="Sobczyk M.K."/>
            <person name="Bates H.J."/>
            <person name="Dunwell J.M."/>
            <person name="Nellist C.F."/>
            <person name="Harrison R.J."/>
        </authorList>
    </citation>
    <scope>NUCLEOTIDE SEQUENCE [LARGE SCALE GENOMIC DNA]</scope>
    <source>
        <strain evidence="3 4">NOV-77</strain>
    </source>
</reference>
<evidence type="ECO:0000256" key="1">
    <source>
        <dbReference type="SAM" id="MobiDB-lite"/>
    </source>
</evidence>
<feature type="signal peptide" evidence="2">
    <location>
        <begin position="1"/>
        <end position="29"/>
    </location>
</feature>
<name>A0A6G0R157_9STRA</name>
<dbReference type="Proteomes" id="UP000486351">
    <property type="component" value="Unassembled WGS sequence"/>
</dbReference>
<organism evidence="3 4">
    <name type="scientific">Phytophthora fragariae</name>
    <dbReference type="NCBI Taxonomy" id="53985"/>
    <lineage>
        <taxon>Eukaryota</taxon>
        <taxon>Sar</taxon>
        <taxon>Stramenopiles</taxon>
        <taxon>Oomycota</taxon>
        <taxon>Peronosporomycetes</taxon>
        <taxon>Peronosporales</taxon>
        <taxon>Peronosporaceae</taxon>
        <taxon>Phytophthora</taxon>
    </lineage>
</organism>
<dbReference type="EMBL" id="QXFY01001653">
    <property type="protein sequence ID" value="KAE9312531.1"/>
    <property type="molecule type" value="Genomic_DNA"/>
</dbReference>
<proteinExistence type="predicted"/>
<evidence type="ECO:0000256" key="2">
    <source>
        <dbReference type="SAM" id="SignalP"/>
    </source>
</evidence>
<feature type="compositionally biased region" description="Polar residues" evidence="1">
    <location>
        <begin position="42"/>
        <end position="54"/>
    </location>
</feature>
<evidence type="ECO:0000313" key="4">
    <source>
        <dbReference type="Proteomes" id="UP000486351"/>
    </source>
</evidence>
<accession>A0A6G0R157</accession>
<keyword evidence="2" id="KW-0732">Signal</keyword>
<sequence>MDLCVSIHYNVGYLVLRLLCQLGLTFCAAQGSGQGLVSASHYTAPSSLGHSKSPTRTDDVARM</sequence>
<protein>
    <recommendedName>
        <fullName evidence="5">RxLR effector protein</fullName>
    </recommendedName>
</protein>
<gene>
    <name evidence="3" type="ORF">PF008_g19944</name>
</gene>
<comment type="caution">
    <text evidence="3">The sequence shown here is derived from an EMBL/GenBank/DDBJ whole genome shotgun (WGS) entry which is preliminary data.</text>
</comment>
<evidence type="ECO:0008006" key="5">
    <source>
        <dbReference type="Google" id="ProtNLM"/>
    </source>
</evidence>
<dbReference type="AlphaFoldDB" id="A0A6G0R157"/>
<evidence type="ECO:0000313" key="3">
    <source>
        <dbReference type="EMBL" id="KAE9312531.1"/>
    </source>
</evidence>
<feature type="region of interest" description="Disordered" evidence="1">
    <location>
        <begin position="42"/>
        <end position="63"/>
    </location>
</feature>